<keyword evidence="3" id="KW-1185">Reference proteome</keyword>
<dbReference type="SUPFAM" id="SSF56601">
    <property type="entry name" value="beta-lactamase/transpeptidase-like"/>
    <property type="match status" value="1"/>
</dbReference>
<dbReference type="AlphaFoldDB" id="A0A7Z1AZ70"/>
<evidence type="ECO:0000313" key="3">
    <source>
        <dbReference type="Proteomes" id="UP000185696"/>
    </source>
</evidence>
<sequence>MNHSDSAPRWRRRSLLGAASVAAGGALVGTGTGIGTAPAAADPVPPDAMPGEAYDRYIAGLAAQDRFSGVVMLVHRGRTVLSRSYGMADRERGIRNHEGVAVNLGSAVKPFVAVAVLQLAQRGHLRLHDVVGDFLDGFPADVAAQVTIHHLLTDTSGLSHPEQDLQRVFHSREEVHAHYEQWSRQVSLVGVPGTDSGTSGACLAIAAQIVEAVTGVTYWDYVTEHVFDRCGMTGTGFFTRPEWLSDPHIAHSYMIQHDGTRVDAVRNLDKGGVNPFEPGKNPGRNFIDHAGDGGFATAPDLVRFARALGEGTVLDQPYADLLTGAKMPQNSGKHGGPPPAHPAFKGYTVPVKILQGQWVTGRGGVNPGSTANWNLYQGSGWIGVLLSNYDNLPVQEILDRERLAVLGPAD</sequence>
<dbReference type="InterPro" id="IPR001466">
    <property type="entry name" value="Beta-lactam-related"/>
</dbReference>
<evidence type="ECO:0000313" key="2">
    <source>
        <dbReference type="EMBL" id="OLF10641.1"/>
    </source>
</evidence>
<reference evidence="2 3" key="1">
    <citation type="submission" date="2016-12" db="EMBL/GenBank/DDBJ databases">
        <title>The draft genome sequence of Actinophytocola xinjiangensis.</title>
        <authorList>
            <person name="Wang W."/>
            <person name="Yuan L."/>
        </authorList>
    </citation>
    <scope>NUCLEOTIDE SEQUENCE [LARGE SCALE GENOMIC DNA]</scope>
    <source>
        <strain evidence="2 3">CGMCC 4.4663</strain>
    </source>
</reference>
<comment type="caution">
    <text evidence="2">The sequence shown here is derived from an EMBL/GenBank/DDBJ whole genome shotgun (WGS) entry which is preliminary data.</text>
</comment>
<organism evidence="2 3">
    <name type="scientific">Actinophytocola xinjiangensis</name>
    <dbReference type="NCBI Taxonomy" id="485602"/>
    <lineage>
        <taxon>Bacteria</taxon>
        <taxon>Bacillati</taxon>
        <taxon>Actinomycetota</taxon>
        <taxon>Actinomycetes</taxon>
        <taxon>Pseudonocardiales</taxon>
        <taxon>Pseudonocardiaceae</taxon>
    </lineage>
</organism>
<proteinExistence type="predicted"/>
<protein>
    <submittedName>
        <fullName evidence="2">Serine hydrolase</fullName>
    </submittedName>
</protein>
<dbReference type="Proteomes" id="UP000185696">
    <property type="component" value="Unassembled WGS sequence"/>
</dbReference>
<gene>
    <name evidence="2" type="ORF">BLA60_15830</name>
</gene>
<dbReference type="EMBL" id="MSIF01000006">
    <property type="protein sequence ID" value="OLF10641.1"/>
    <property type="molecule type" value="Genomic_DNA"/>
</dbReference>
<evidence type="ECO:0000259" key="1">
    <source>
        <dbReference type="Pfam" id="PF00144"/>
    </source>
</evidence>
<dbReference type="GO" id="GO:0016787">
    <property type="term" value="F:hydrolase activity"/>
    <property type="evidence" value="ECO:0007669"/>
    <property type="project" value="UniProtKB-KW"/>
</dbReference>
<name>A0A7Z1AZ70_9PSEU</name>
<dbReference type="Gene3D" id="3.40.710.10">
    <property type="entry name" value="DD-peptidase/beta-lactamase superfamily"/>
    <property type="match status" value="1"/>
</dbReference>
<dbReference type="InterPro" id="IPR006311">
    <property type="entry name" value="TAT_signal"/>
</dbReference>
<dbReference type="InterPro" id="IPR050789">
    <property type="entry name" value="Diverse_Enzym_Activities"/>
</dbReference>
<dbReference type="PANTHER" id="PTHR43283">
    <property type="entry name" value="BETA-LACTAMASE-RELATED"/>
    <property type="match status" value="1"/>
</dbReference>
<dbReference type="Pfam" id="PF00144">
    <property type="entry name" value="Beta-lactamase"/>
    <property type="match status" value="1"/>
</dbReference>
<accession>A0A7Z1AZ70</accession>
<feature type="domain" description="Beta-lactamase-related" evidence="1">
    <location>
        <begin position="55"/>
        <end position="403"/>
    </location>
</feature>
<dbReference type="PROSITE" id="PS51318">
    <property type="entry name" value="TAT"/>
    <property type="match status" value="1"/>
</dbReference>
<dbReference type="RefSeq" id="WP_075133630.1">
    <property type="nucleotide sequence ID" value="NZ_MSIF01000006.1"/>
</dbReference>
<dbReference type="InterPro" id="IPR012338">
    <property type="entry name" value="Beta-lactam/transpept-like"/>
</dbReference>
<keyword evidence="2" id="KW-0378">Hydrolase</keyword>